<keyword evidence="1" id="KW-0862">Zinc</keyword>
<dbReference type="KEGG" id="pgu:PGUG_01346"/>
<feature type="compositionally biased region" description="Pro residues" evidence="2">
    <location>
        <begin position="209"/>
        <end position="223"/>
    </location>
</feature>
<dbReference type="OrthoDB" id="1939603at2759"/>
<evidence type="ECO:0000313" key="5">
    <source>
        <dbReference type="Proteomes" id="UP000001997"/>
    </source>
</evidence>
<dbReference type="Proteomes" id="UP000001997">
    <property type="component" value="Unassembled WGS sequence"/>
</dbReference>
<dbReference type="GO" id="GO:0008270">
    <property type="term" value="F:zinc ion binding"/>
    <property type="evidence" value="ECO:0007669"/>
    <property type="project" value="UniProtKB-KW"/>
</dbReference>
<dbReference type="HOGENOM" id="CLU_883117_0_0_1"/>
<feature type="compositionally biased region" description="Pro residues" evidence="2">
    <location>
        <begin position="167"/>
        <end position="181"/>
    </location>
</feature>
<accession>A5DDJ5</accession>
<feature type="region of interest" description="Disordered" evidence="2">
    <location>
        <begin position="1"/>
        <end position="39"/>
    </location>
</feature>
<dbReference type="eggNOG" id="ENOG502S48N">
    <property type="taxonomic scope" value="Eukaryota"/>
</dbReference>
<protein>
    <recommendedName>
        <fullName evidence="3">C2H2-type domain-containing protein</fullName>
    </recommendedName>
</protein>
<dbReference type="InterPro" id="IPR013087">
    <property type="entry name" value="Znf_C2H2_type"/>
</dbReference>
<dbReference type="EMBL" id="CH408156">
    <property type="protein sequence ID" value="EDK37248.2"/>
    <property type="molecule type" value="Genomic_DNA"/>
</dbReference>
<name>A5DDJ5_PICGU</name>
<evidence type="ECO:0000313" key="4">
    <source>
        <dbReference type="EMBL" id="EDK37248.2"/>
    </source>
</evidence>
<feature type="domain" description="C2H2-type" evidence="3">
    <location>
        <begin position="52"/>
        <end position="83"/>
    </location>
</feature>
<dbReference type="InParanoid" id="A5DDJ5"/>
<keyword evidence="5" id="KW-1185">Reference proteome</keyword>
<dbReference type="PANTHER" id="PTHR36167">
    <property type="entry name" value="C2H2 FINGER DOMAIN TRANSCRIPTION FACTOR (EUROFUNG)-RELATED"/>
    <property type="match status" value="1"/>
</dbReference>
<gene>
    <name evidence="4" type="ORF">PGUG_01346</name>
</gene>
<feature type="region of interest" description="Disordered" evidence="2">
    <location>
        <begin position="296"/>
        <end position="315"/>
    </location>
</feature>
<dbReference type="GO" id="GO:0006355">
    <property type="term" value="P:regulation of DNA-templated transcription"/>
    <property type="evidence" value="ECO:0007669"/>
    <property type="project" value="InterPro"/>
</dbReference>
<keyword evidence="1" id="KW-0863">Zinc-finger</keyword>
<feature type="compositionally biased region" description="Low complexity" evidence="2">
    <location>
        <begin position="14"/>
        <end position="29"/>
    </location>
</feature>
<evidence type="ECO:0000256" key="2">
    <source>
        <dbReference type="SAM" id="MobiDB-lite"/>
    </source>
</evidence>
<dbReference type="Gene3D" id="3.30.160.60">
    <property type="entry name" value="Classic Zinc Finger"/>
    <property type="match status" value="1"/>
</dbReference>
<dbReference type="PANTHER" id="PTHR36167:SF3">
    <property type="entry name" value="C2H2 FINGER DOMAIN TRANSCRIPTION FACTOR (EUROFUNG)-RELATED"/>
    <property type="match status" value="1"/>
</dbReference>
<feature type="compositionally biased region" description="Low complexity" evidence="2">
    <location>
        <begin position="299"/>
        <end position="315"/>
    </location>
</feature>
<dbReference type="VEuPathDB" id="FungiDB:PGUG_01346"/>
<evidence type="ECO:0000256" key="1">
    <source>
        <dbReference type="PROSITE-ProRule" id="PRU00042"/>
    </source>
</evidence>
<organism evidence="4 5">
    <name type="scientific">Meyerozyma guilliermondii (strain ATCC 6260 / CBS 566 / DSM 6381 / JCM 1539 / NBRC 10279 / NRRL Y-324)</name>
    <name type="common">Yeast</name>
    <name type="synonym">Candida guilliermondii</name>
    <dbReference type="NCBI Taxonomy" id="294746"/>
    <lineage>
        <taxon>Eukaryota</taxon>
        <taxon>Fungi</taxon>
        <taxon>Dikarya</taxon>
        <taxon>Ascomycota</taxon>
        <taxon>Saccharomycotina</taxon>
        <taxon>Pichiomycetes</taxon>
        <taxon>Debaryomycetaceae</taxon>
        <taxon>Meyerozyma</taxon>
    </lineage>
</organism>
<dbReference type="InterPro" id="IPR039327">
    <property type="entry name" value="CON7-like"/>
</dbReference>
<feature type="region of interest" description="Disordered" evidence="2">
    <location>
        <begin position="147"/>
        <end position="265"/>
    </location>
</feature>
<dbReference type="AlphaFoldDB" id="A5DDJ5"/>
<keyword evidence="1" id="KW-0479">Metal-binding</keyword>
<sequence>MTDDHNGSKSAAISSLLNRDNSDSNSSSESNKEIVKPRRRVRRRYNQILRKFSCTFPQCNKSYGSLNHLNAHIVTKKHGKRKSRADFQFHEDAVLSPKFPPTPHPQSYPQVLGGQPQGYQPAMGWPSRRDQASGTYWYGMPVGSTQASDIPSKLGVPGHDPSSGPSGAPPFQQPPRVPPQASPHVGGAPPQHGFPGYVLYSAPFSSGPIGPPAWQPPLPPPTHLQPSSHNLPLAKDSRSSSTSSSKSPLRTFPSPPLFPAQNQSLNLHPITLPPVLAKLPSPPSLPPLYTKEVAKSQDSMQVSVQAADSSSCSSE</sequence>
<dbReference type="PROSITE" id="PS00028">
    <property type="entry name" value="ZINC_FINGER_C2H2_1"/>
    <property type="match status" value="1"/>
</dbReference>
<dbReference type="RefSeq" id="XP_001485675.2">
    <property type="nucleotide sequence ID" value="XM_001485625.1"/>
</dbReference>
<dbReference type="PROSITE" id="PS50157">
    <property type="entry name" value="ZINC_FINGER_C2H2_2"/>
    <property type="match status" value="1"/>
</dbReference>
<evidence type="ECO:0000259" key="3">
    <source>
        <dbReference type="PROSITE" id="PS50157"/>
    </source>
</evidence>
<reference evidence="4 5" key="1">
    <citation type="journal article" date="2009" name="Nature">
        <title>Evolution of pathogenicity and sexual reproduction in eight Candida genomes.</title>
        <authorList>
            <person name="Butler G."/>
            <person name="Rasmussen M.D."/>
            <person name="Lin M.F."/>
            <person name="Santos M.A."/>
            <person name="Sakthikumar S."/>
            <person name="Munro C.A."/>
            <person name="Rheinbay E."/>
            <person name="Grabherr M."/>
            <person name="Forche A."/>
            <person name="Reedy J.L."/>
            <person name="Agrafioti I."/>
            <person name="Arnaud M.B."/>
            <person name="Bates S."/>
            <person name="Brown A.J."/>
            <person name="Brunke S."/>
            <person name="Costanzo M.C."/>
            <person name="Fitzpatrick D.A."/>
            <person name="de Groot P.W."/>
            <person name="Harris D."/>
            <person name="Hoyer L.L."/>
            <person name="Hube B."/>
            <person name="Klis F.M."/>
            <person name="Kodira C."/>
            <person name="Lennard N."/>
            <person name="Logue M.E."/>
            <person name="Martin R."/>
            <person name="Neiman A.M."/>
            <person name="Nikolaou E."/>
            <person name="Quail M.A."/>
            <person name="Quinn J."/>
            <person name="Santos M.C."/>
            <person name="Schmitzberger F.F."/>
            <person name="Sherlock G."/>
            <person name="Shah P."/>
            <person name="Silverstein K.A."/>
            <person name="Skrzypek M.S."/>
            <person name="Soll D."/>
            <person name="Staggs R."/>
            <person name="Stansfield I."/>
            <person name="Stumpf M.P."/>
            <person name="Sudbery P.E."/>
            <person name="Srikantha T."/>
            <person name="Zeng Q."/>
            <person name="Berman J."/>
            <person name="Berriman M."/>
            <person name="Heitman J."/>
            <person name="Gow N.A."/>
            <person name="Lorenz M.C."/>
            <person name="Birren B.W."/>
            <person name="Kellis M."/>
            <person name="Cuomo C.A."/>
        </authorList>
    </citation>
    <scope>NUCLEOTIDE SEQUENCE [LARGE SCALE GENOMIC DNA]</scope>
    <source>
        <strain evidence="5">ATCC 6260 / CBS 566 / DSM 6381 / JCM 1539 / NBRC 10279 / NRRL Y-324</strain>
    </source>
</reference>
<proteinExistence type="predicted"/>
<dbReference type="GeneID" id="5128072"/>